<dbReference type="InterPro" id="IPR020904">
    <property type="entry name" value="Sc_DH/Rdtase_CS"/>
</dbReference>
<keyword evidence="3" id="KW-0812">Transmembrane</keyword>
<comment type="similarity">
    <text evidence="2 12">Belongs to the short-chain dehydrogenases/reductases (SDR) family.</text>
</comment>
<accession>A0A6A5RXU9</accession>
<evidence type="ECO:0000256" key="5">
    <source>
        <dbReference type="ARBA" id="ARBA00022989"/>
    </source>
</evidence>
<dbReference type="AlphaFoldDB" id="A0A6A5RXU9"/>
<evidence type="ECO:0000256" key="11">
    <source>
        <dbReference type="ARBA" id="ARBA00082544"/>
    </source>
</evidence>
<dbReference type="SUPFAM" id="SSF51735">
    <property type="entry name" value="NAD(P)-binding Rossmann-fold domains"/>
    <property type="match status" value="1"/>
</dbReference>
<dbReference type="FunFam" id="3.40.50.720:FF:000131">
    <property type="entry name" value="Short-chain dehydrogenase/reductase 3"/>
    <property type="match status" value="1"/>
</dbReference>
<dbReference type="PRINTS" id="PR00080">
    <property type="entry name" value="SDRFAMILY"/>
</dbReference>
<keyword evidence="6" id="KW-0560">Oxidoreductase</keyword>
<keyword evidence="14" id="KW-1185">Reference proteome</keyword>
<evidence type="ECO:0000313" key="13">
    <source>
        <dbReference type="EMBL" id="KAF1931848.1"/>
    </source>
</evidence>
<dbReference type="GO" id="GO:0016020">
    <property type="term" value="C:membrane"/>
    <property type="evidence" value="ECO:0007669"/>
    <property type="project" value="UniProtKB-SubCell"/>
</dbReference>
<dbReference type="GeneID" id="54349192"/>
<evidence type="ECO:0000256" key="9">
    <source>
        <dbReference type="ARBA" id="ARBA00059620"/>
    </source>
</evidence>
<reference evidence="13" key="1">
    <citation type="journal article" date="2020" name="Stud. Mycol.">
        <title>101 Dothideomycetes genomes: a test case for predicting lifestyles and emergence of pathogens.</title>
        <authorList>
            <person name="Haridas S."/>
            <person name="Albert R."/>
            <person name="Binder M."/>
            <person name="Bloem J."/>
            <person name="Labutti K."/>
            <person name="Salamov A."/>
            <person name="Andreopoulos B."/>
            <person name="Baker S."/>
            <person name="Barry K."/>
            <person name="Bills G."/>
            <person name="Bluhm B."/>
            <person name="Cannon C."/>
            <person name="Castanera R."/>
            <person name="Culley D."/>
            <person name="Daum C."/>
            <person name="Ezra D."/>
            <person name="Gonzalez J."/>
            <person name="Henrissat B."/>
            <person name="Kuo A."/>
            <person name="Liang C."/>
            <person name="Lipzen A."/>
            <person name="Lutzoni F."/>
            <person name="Magnuson J."/>
            <person name="Mondo S."/>
            <person name="Nolan M."/>
            <person name="Ohm R."/>
            <person name="Pangilinan J."/>
            <person name="Park H.-J."/>
            <person name="Ramirez L."/>
            <person name="Alfaro M."/>
            <person name="Sun H."/>
            <person name="Tritt A."/>
            <person name="Yoshinaga Y."/>
            <person name="Zwiers L.-H."/>
            <person name="Turgeon B."/>
            <person name="Goodwin S."/>
            <person name="Spatafora J."/>
            <person name="Crous P."/>
            <person name="Grigoriev I."/>
        </authorList>
    </citation>
    <scope>NUCLEOTIDE SEQUENCE</scope>
    <source>
        <strain evidence="13">CBS 183.55</strain>
    </source>
</reference>
<evidence type="ECO:0000256" key="3">
    <source>
        <dbReference type="ARBA" id="ARBA00022692"/>
    </source>
</evidence>
<evidence type="ECO:0000256" key="6">
    <source>
        <dbReference type="ARBA" id="ARBA00023002"/>
    </source>
</evidence>
<keyword evidence="7" id="KW-0443">Lipid metabolism</keyword>
<dbReference type="OrthoDB" id="10253736at2759"/>
<evidence type="ECO:0000256" key="8">
    <source>
        <dbReference type="ARBA" id="ARBA00023136"/>
    </source>
</evidence>
<evidence type="ECO:0000256" key="10">
    <source>
        <dbReference type="ARBA" id="ARBA00068717"/>
    </source>
</evidence>
<dbReference type="PANTHER" id="PTHR24322">
    <property type="entry name" value="PKSB"/>
    <property type="match status" value="1"/>
</dbReference>
<gene>
    <name evidence="13" type="ORF">M421DRAFT_417592</name>
</gene>
<dbReference type="Pfam" id="PF00106">
    <property type="entry name" value="adh_short"/>
    <property type="match status" value="1"/>
</dbReference>
<keyword evidence="5" id="KW-1133">Transmembrane helix</keyword>
<dbReference type="EMBL" id="ML978960">
    <property type="protein sequence ID" value="KAF1931848.1"/>
    <property type="molecule type" value="Genomic_DNA"/>
</dbReference>
<evidence type="ECO:0000256" key="12">
    <source>
        <dbReference type="RuleBase" id="RU000363"/>
    </source>
</evidence>
<sequence>MPIRSEWSLAREGVTGDTIGRLLKLTVLNPLFTLPLFLAGKYTIDGGRVAAGHATAFKHLKTLLVLGLLDKVSAWLDNAVTNNWTSDTYVWSQEVVVVTGGSDGIGKIVVHLLAEKGIKVAVLDVQDLTYEAPPLVHFFKCDLSSPSSIADAASSIRSTLGNPTIVINNAGVARGKTILDTTEKDINLTFRVNTFAHFYLAQQFLPSMVQSNHGMIVTVASLAGYVTAPSMVDYAASKSAAIAFHEGLSAELVTHYKAPKVRTVLMCQNYTRTKLFEGFDSKALFAETVAEEIVKAVLGGRSRHMVLPEMAWGIAPKLRSFPLWMQYGARKRMDNMMKGWNGRQVVQPSEVEEKKVEDSTVLVDGE</sequence>
<dbReference type="PRINTS" id="PR00081">
    <property type="entry name" value="GDHRDH"/>
</dbReference>
<comment type="function">
    <text evidence="9">Catalyzes the reduction of all-trans-retinal to all-trans-retinol in the presence of NADPH.</text>
</comment>
<evidence type="ECO:0000256" key="4">
    <source>
        <dbReference type="ARBA" id="ARBA00022857"/>
    </source>
</evidence>
<dbReference type="Gene3D" id="3.40.50.720">
    <property type="entry name" value="NAD(P)-binding Rossmann-like Domain"/>
    <property type="match status" value="1"/>
</dbReference>
<evidence type="ECO:0000313" key="14">
    <source>
        <dbReference type="Proteomes" id="UP000800082"/>
    </source>
</evidence>
<protein>
    <recommendedName>
        <fullName evidence="10">Short-chain dehydrogenase/reductase 3</fullName>
    </recommendedName>
    <alternativeName>
        <fullName evidence="11">Retinal short-chain dehydrogenase/reductase 1</fullName>
    </alternativeName>
</protein>
<dbReference type="InterPro" id="IPR002347">
    <property type="entry name" value="SDR_fam"/>
</dbReference>
<organism evidence="13 14">
    <name type="scientific">Didymella exigua CBS 183.55</name>
    <dbReference type="NCBI Taxonomy" id="1150837"/>
    <lineage>
        <taxon>Eukaryota</taxon>
        <taxon>Fungi</taxon>
        <taxon>Dikarya</taxon>
        <taxon>Ascomycota</taxon>
        <taxon>Pezizomycotina</taxon>
        <taxon>Dothideomycetes</taxon>
        <taxon>Pleosporomycetidae</taxon>
        <taxon>Pleosporales</taxon>
        <taxon>Pleosporineae</taxon>
        <taxon>Didymellaceae</taxon>
        <taxon>Didymella</taxon>
    </lineage>
</organism>
<dbReference type="Proteomes" id="UP000800082">
    <property type="component" value="Unassembled WGS sequence"/>
</dbReference>
<dbReference type="PANTHER" id="PTHR24322:SF736">
    <property type="entry name" value="RETINOL DEHYDROGENASE 10"/>
    <property type="match status" value="1"/>
</dbReference>
<name>A0A6A5RXU9_9PLEO</name>
<dbReference type="GO" id="GO:0052650">
    <property type="term" value="F:all-trans-retinol dehydrogenase (NADP+) activity"/>
    <property type="evidence" value="ECO:0007669"/>
    <property type="project" value="UniProtKB-ARBA"/>
</dbReference>
<comment type="subcellular location">
    <subcellularLocation>
        <location evidence="1">Membrane</location>
        <topology evidence="1">Multi-pass membrane protein</topology>
    </subcellularLocation>
</comment>
<dbReference type="PROSITE" id="PS00061">
    <property type="entry name" value="ADH_SHORT"/>
    <property type="match status" value="1"/>
</dbReference>
<proteinExistence type="inferred from homology"/>
<dbReference type="InterPro" id="IPR036291">
    <property type="entry name" value="NAD(P)-bd_dom_sf"/>
</dbReference>
<evidence type="ECO:0000256" key="7">
    <source>
        <dbReference type="ARBA" id="ARBA00023098"/>
    </source>
</evidence>
<dbReference type="CDD" id="cd05339">
    <property type="entry name" value="17beta-HSDXI-like_SDR_c"/>
    <property type="match status" value="1"/>
</dbReference>
<keyword evidence="8" id="KW-0472">Membrane</keyword>
<evidence type="ECO:0000256" key="1">
    <source>
        <dbReference type="ARBA" id="ARBA00004141"/>
    </source>
</evidence>
<keyword evidence="4" id="KW-0521">NADP</keyword>
<dbReference type="RefSeq" id="XP_033452096.1">
    <property type="nucleotide sequence ID" value="XM_033591524.1"/>
</dbReference>
<evidence type="ECO:0000256" key="2">
    <source>
        <dbReference type="ARBA" id="ARBA00006484"/>
    </source>
</evidence>